<evidence type="ECO:0000313" key="9">
    <source>
        <dbReference type="Proteomes" id="UP000019151"/>
    </source>
</evidence>
<feature type="chain" id="PRO_5004793796" evidence="6">
    <location>
        <begin position="22"/>
        <end position="601"/>
    </location>
</feature>
<dbReference type="STRING" id="861299.J421_0577"/>
<dbReference type="InterPro" id="IPR037045">
    <property type="entry name" value="S8pro/Inhibitor_I9_sf"/>
</dbReference>
<evidence type="ECO:0000256" key="6">
    <source>
        <dbReference type="SAM" id="SignalP"/>
    </source>
</evidence>
<gene>
    <name evidence="8" type="ORF">J421_0577</name>
</gene>
<dbReference type="PROSITE" id="PS00137">
    <property type="entry name" value="SUBTILASE_HIS"/>
    <property type="match status" value="1"/>
</dbReference>
<dbReference type="PRINTS" id="PR00723">
    <property type="entry name" value="SUBTILISIN"/>
</dbReference>
<dbReference type="CDD" id="cd00146">
    <property type="entry name" value="PKD"/>
    <property type="match status" value="2"/>
</dbReference>
<dbReference type="RefSeq" id="WP_025409657.1">
    <property type="nucleotide sequence ID" value="NZ_CP007128.1"/>
</dbReference>
<evidence type="ECO:0000313" key="8">
    <source>
        <dbReference type="EMBL" id="AHG88114.1"/>
    </source>
</evidence>
<dbReference type="Gene3D" id="3.40.50.200">
    <property type="entry name" value="Peptidase S8/S53 domain"/>
    <property type="match status" value="1"/>
</dbReference>
<dbReference type="InterPro" id="IPR036852">
    <property type="entry name" value="Peptidase_S8/S53_dom_sf"/>
</dbReference>
<dbReference type="SUPFAM" id="SSF54897">
    <property type="entry name" value="Protease propeptides/inhibitors"/>
    <property type="match status" value="1"/>
</dbReference>
<dbReference type="GO" id="GO:0005615">
    <property type="term" value="C:extracellular space"/>
    <property type="evidence" value="ECO:0007669"/>
    <property type="project" value="TreeGrafter"/>
</dbReference>
<dbReference type="eggNOG" id="COG3291">
    <property type="taxonomic scope" value="Bacteria"/>
</dbReference>
<dbReference type="Pfam" id="PF18911">
    <property type="entry name" value="PKD_4"/>
    <property type="match status" value="1"/>
</dbReference>
<dbReference type="InterPro" id="IPR022409">
    <property type="entry name" value="PKD/Chitinase_dom"/>
</dbReference>
<dbReference type="Proteomes" id="UP000019151">
    <property type="component" value="Chromosome"/>
</dbReference>
<dbReference type="InterPro" id="IPR000209">
    <property type="entry name" value="Peptidase_S8/S53_dom"/>
</dbReference>
<feature type="signal peptide" evidence="6">
    <location>
        <begin position="1"/>
        <end position="21"/>
    </location>
</feature>
<dbReference type="AlphaFoldDB" id="W0RAI1"/>
<dbReference type="KEGG" id="gba:J421_0577"/>
<feature type="active site" description="Charge relay system" evidence="5">
    <location>
        <position position="167"/>
    </location>
</feature>
<evidence type="ECO:0000256" key="4">
    <source>
        <dbReference type="ARBA" id="ARBA00022825"/>
    </source>
</evidence>
<keyword evidence="9" id="KW-1185">Reference proteome</keyword>
<dbReference type="InterPro" id="IPR022398">
    <property type="entry name" value="Peptidase_S8_His-AS"/>
</dbReference>
<dbReference type="InterPro" id="IPR015500">
    <property type="entry name" value="Peptidase_S8_subtilisin-rel"/>
</dbReference>
<dbReference type="Pfam" id="PF00082">
    <property type="entry name" value="Peptidase_S8"/>
    <property type="match status" value="1"/>
</dbReference>
<dbReference type="PANTHER" id="PTHR43806:SF11">
    <property type="entry name" value="CEREVISIN-RELATED"/>
    <property type="match status" value="1"/>
</dbReference>
<proteinExistence type="inferred from homology"/>
<dbReference type="InterPro" id="IPR035986">
    <property type="entry name" value="PKD_dom_sf"/>
</dbReference>
<dbReference type="OrthoDB" id="9766923at2"/>
<dbReference type="SUPFAM" id="SSF49299">
    <property type="entry name" value="PKD domain"/>
    <property type="match status" value="2"/>
</dbReference>
<dbReference type="Gene3D" id="2.60.40.10">
    <property type="entry name" value="Immunoglobulins"/>
    <property type="match status" value="2"/>
</dbReference>
<evidence type="ECO:0000259" key="7">
    <source>
        <dbReference type="PROSITE" id="PS50093"/>
    </source>
</evidence>
<feature type="domain" description="PKD" evidence="7">
    <location>
        <begin position="540"/>
        <end position="601"/>
    </location>
</feature>
<dbReference type="InterPro" id="IPR034193">
    <property type="entry name" value="PCSK9_ProteinaseK-like"/>
</dbReference>
<accession>W0RAI1</accession>
<protein>
    <submittedName>
        <fullName evidence="8">Peptidase S8 and S53 subtilisin kexin sedolisin</fullName>
    </submittedName>
</protein>
<organism evidence="8 9">
    <name type="scientific">Gemmatirosa kalamazoonensis</name>
    <dbReference type="NCBI Taxonomy" id="861299"/>
    <lineage>
        <taxon>Bacteria</taxon>
        <taxon>Pseudomonadati</taxon>
        <taxon>Gemmatimonadota</taxon>
        <taxon>Gemmatimonadia</taxon>
        <taxon>Gemmatimonadales</taxon>
        <taxon>Gemmatimonadaceae</taxon>
        <taxon>Gemmatirosa</taxon>
    </lineage>
</organism>
<dbReference type="FunFam" id="3.40.50.200:FF:000016">
    <property type="entry name" value="Proprotein convertase subtilisin/kexin type 9"/>
    <property type="match status" value="1"/>
</dbReference>
<dbReference type="Pfam" id="PF00801">
    <property type="entry name" value="PKD"/>
    <property type="match status" value="1"/>
</dbReference>
<dbReference type="SUPFAM" id="SSF52743">
    <property type="entry name" value="Subtilisin-like"/>
    <property type="match status" value="1"/>
</dbReference>
<dbReference type="Gene3D" id="3.30.70.80">
    <property type="entry name" value="Peptidase S8 propeptide/proteinase inhibitor I9"/>
    <property type="match status" value="1"/>
</dbReference>
<dbReference type="FunCoup" id="W0RAI1">
    <property type="interactions" value="276"/>
</dbReference>
<evidence type="ECO:0000256" key="3">
    <source>
        <dbReference type="ARBA" id="ARBA00022801"/>
    </source>
</evidence>
<dbReference type="SMART" id="SM00089">
    <property type="entry name" value="PKD"/>
    <property type="match status" value="2"/>
</dbReference>
<sequence length="601" mass="60263">MSSGWNTRLGAAACAAALALAACTDRALVGPTDVASKDGYVPGQYIVMFRGGESAGAAPGAGVARSVTPGVSRLRTAITAHGGTIVRTTSGVVDAMTVQLSDSAAEALRADPSVALVERDPIVELDAGGTETSAPWDIDRLDQPALPLNGTYAYPGTGAGVWIYVFDSGIWYSHTDFGGRAVKGYDATKAIGDASDCAGHGTEVASIAGGATLGVAKGVRLVSVKVRDCKLATTGSILLDGLNWIATQRQANPSQPAVVNMSMSGTMASTLDSAVTRLVKLGLPVVVAAGNGTTDACTKWPSRDTTAIVVGGSDARDLWYSASNYGRCVDVVAPAQYVVTAYLSGSQTVVTTGTSFASPAVAGIAALYLETHPTATPAQVAAAIVGGSVKNVLRNVPAGTPNRLASVSFLGGSTAAINTPPTASVTSPPNGASYVQGASVTFTGTGSDAEDGALSGASLVWTSSLDGQIGTGTSFTTSALSAGTHTITLTATDSKGATGTATRTLTVTASGSTSQTPVAGFTWTCTAAGLNTHQCALDASGSTSSAAIVSYAWSWGDGRSETKTTPTTKNTWAAAGTYTVTLKVTDGSGRTATTSQAVVVR</sequence>
<dbReference type="InterPro" id="IPR050131">
    <property type="entry name" value="Peptidase_S8_subtilisin-like"/>
</dbReference>
<dbReference type="PROSITE" id="PS50093">
    <property type="entry name" value="PKD"/>
    <property type="match status" value="1"/>
</dbReference>
<feature type="active site" description="Charge relay system" evidence="5">
    <location>
        <position position="355"/>
    </location>
</feature>
<keyword evidence="6" id="KW-0732">Signal</keyword>
<dbReference type="InterPro" id="IPR013783">
    <property type="entry name" value="Ig-like_fold"/>
</dbReference>
<evidence type="ECO:0000256" key="1">
    <source>
        <dbReference type="ARBA" id="ARBA00011073"/>
    </source>
</evidence>
<dbReference type="eggNOG" id="COG1404">
    <property type="taxonomic scope" value="Bacteria"/>
</dbReference>
<dbReference type="PANTHER" id="PTHR43806">
    <property type="entry name" value="PEPTIDASE S8"/>
    <property type="match status" value="1"/>
</dbReference>
<reference evidence="8 9" key="1">
    <citation type="journal article" date="2014" name="Genome Announc.">
        <title>Genome Sequence and Methylome of Soil Bacterium Gemmatirosa kalamazoonensis KBS708T, a Member of the Rarely Cultivated Gemmatimonadetes Phylum.</title>
        <authorList>
            <person name="Debruyn J.M."/>
            <person name="Radosevich M."/>
            <person name="Wommack K.E."/>
            <person name="Polson S.W."/>
            <person name="Hauser L.J."/>
            <person name="Fawaz M.N."/>
            <person name="Korlach J."/>
            <person name="Tsai Y.C."/>
        </authorList>
    </citation>
    <scope>NUCLEOTIDE SEQUENCE [LARGE SCALE GENOMIC DNA]</scope>
    <source>
        <strain evidence="8 9">KBS708</strain>
    </source>
</reference>
<evidence type="ECO:0000256" key="5">
    <source>
        <dbReference type="PROSITE-ProRule" id="PRU01240"/>
    </source>
</evidence>
<evidence type="ECO:0000256" key="2">
    <source>
        <dbReference type="ARBA" id="ARBA00022670"/>
    </source>
</evidence>
<dbReference type="InParanoid" id="W0RAI1"/>
<dbReference type="GO" id="GO:0006508">
    <property type="term" value="P:proteolysis"/>
    <property type="evidence" value="ECO:0007669"/>
    <property type="project" value="UniProtKB-KW"/>
</dbReference>
<name>W0RAI1_9BACT</name>
<comment type="similarity">
    <text evidence="1 5">Belongs to the peptidase S8 family.</text>
</comment>
<dbReference type="InterPro" id="IPR000601">
    <property type="entry name" value="PKD_dom"/>
</dbReference>
<dbReference type="InterPro" id="IPR023828">
    <property type="entry name" value="Peptidase_S8_Ser-AS"/>
</dbReference>
<dbReference type="EMBL" id="CP007128">
    <property type="protein sequence ID" value="AHG88114.1"/>
    <property type="molecule type" value="Genomic_DNA"/>
</dbReference>
<keyword evidence="3 5" id="KW-0378">Hydrolase</keyword>
<dbReference type="PROSITE" id="PS51892">
    <property type="entry name" value="SUBTILASE"/>
    <property type="match status" value="1"/>
</dbReference>
<dbReference type="HOGENOM" id="CLU_011263_1_7_0"/>
<dbReference type="CDD" id="cd04077">
    <property type="entry name" value="Peptidases_S8_PCSK9_ProteinaseK_like"/>
    <property type="match status" value="1"/>
</dbReference>
<keyword evidence="2 5" id="KW-0645">Protease</keyword>
<keyword evidence="4 5" id="KW-0720">Serine protease</keyword>
<dbReference type="GO" id="GO:0004252">
    <property type="term" value="F:serine-type endopeptidase activity"/>
    <property type="evidence" value="ECO:0007669"/>
    <property type="project" value="UniProtKB-UniRule"/>
</dbReference>
<dbReference type="PROSITE" id="PS00138">
    <property type="entry name" value="SUBTILASE_SER"/>
    <property type="match status" value="1"/>
</dbReference>
<feature type="active site" description="Charge relay system" evidence="5">
    <location>
        <position position="200"/>
    </location>
</feature>